<organism evidence="4 5">
    <name type="scientific">Nocardiopsis lambiniae</name>
    <dbReference type="NCBI Taxonomy" id="3075539"/>
    <lineage>
        <taxon>Bacteria</taxon>
        <taxon>Bacillati</taxon>
        <taxon>Actinomycetota</taxon>
        <taxon>Actinomycetes</taxon>
        <taxon>Streptosporangiales</taxon>
        <taxon>Nocardiopsidaceae</taxon>
        <taxon>Nocardiopsis</taxon>
    </lineage>
</organism>
<dbReference type="Proteomes" id="UP001183390">
    <property type="component" value="Unassembled WGS sequence"/>
</dbReference>
<gene>
    <name evidence="4" type="ORF">RM479_14365</name>
</gene>
<keyword evidence="2" id="KW-1133">Transmembrane helix</keyword>
<sequence length="343" mass="34035">MSLRRTVACATALGVIAAPVSIAPALAAPAFPATASGTLVGLSVAPGEGGVEGLWGTIYVSSEVGGERLTADTGNDPGGLLGPVSVVGPTQVSVNTTATGEGRAEAVAELGGLTLTLLGTDVPAVEVGPLYNSLTCDFSGDLTWETGPEDERTVTVFGTPVAPSDTGETTDVTLPDGRTAEVTVTDRVPDGDDTGEGRIHTAVVATVDETELFDLTMAAVAVECPTDGTGERDAPETDGPAEERDDDAREPSEEGTEPPADETDEGVDGSTGGADGTPEGAEQSSPPPAPAADGEGSEAGPSGLPLTGAALAALVTAGVLALGGGGLVLYLARRRTHHPTDEG</sequence>
<evidence type="ECO:0000313" key="5">
    <source>
        <dbReference type="Proteomes" id="UP001183390"/>
    </source>
</evidence>
<name>A0ABU2MCF0_9ACTN</name>
<keyword evidence="5" id="KW-1185">Reference proteome</keyword>
<keyword evidence="3" id="KW-0732">Signal</keyword>
<feature type="transmembrane region" description="Helical" evidence="2">
    <location>
        <begin position="309"/>
        <end position="332"/>
    </location>
</feature>
<evidence type="ECO:0000256" key="1">
    <source>
        <dbReference type="SAM" id="MobiDB-lite"/>
    </source>
</evidence>
<feature type="compositionally biased region" description="Low complexity" evidence="1">
    <location>
        <begin position="291"/>
        <end position="305"/>
    </location>
</feature>
<feature type="chain" id="PRO_5046157539" description="LPXTG cell wall anchor domain-containing protein" evidence="3">
    <location>
        <begin position="28"/>
        <end position="343"/>
    </location>
</feature>
<feature type="signal peptide" evidence="3">
    <location>
        <begin position="1"/>
        <end position="27"/>
    </location>
</feature>
<keyword evidence="2" id="KW-0812">Transmembrane</keyword>
<feature type="compositionally biased region" description="Acidic residues" evidence="1">
    <location>
        <begin position="253"/>
        <end position="267"/>
    </location>
</feature>
<feature type="region of interest" description="Disordered" evidence="1">
    <location>
        <begin position="224"/>
        <end position="305"/>
    </location>
</feature>
<evidence type="ECO:0000313" key="4">
    <source>
        <dbReference type="EMBL" id="MDT0329601.1"/>
    </source>
</evidence>
<evidence type="ECO:0008006" key="6">
    <source>
        <dbReference type="Google" id="ProtNLM"/>
    </source>
</evidence>
<dbReference type="RefSeq" id="WP_311512239.1">
    <property type="nucleotide sequence ID" value="NZ_JAVREP010000008.1"/>
</dbReference>
<keyword evidence="2" id="KW-0472">Membrane</keyword>
<reference evidence="5" key="1">
    <citation type="submission" date="2023-07" db="EMBL/GenBank/DDBJ databases">
        <title>30 novel species of actinomycetes from the DSMZ collection.</title>
        <authorList>
            <person name="Nouioui I."/>
        </authorList>
    </citation>
    <scope>NUCLEOTIDE SEQUENCE [LARGE SCALE GENOMIC DNA]</scope>
    <source>
        <strain evidence="5">DSM 44743</strain>
    </source>
</reference>
<comment type="caution">
    <text evidence="4">The sequence shown here is derived from an EMBL/GenBank/DDBJ whole genome shotgun (WGS) entry which is preliminary data.</text>
</comment>
<evidence type="ECO:0000256" key="2">
    <source>
        <dbReference type="SAM" id="Phobius"/>
    </source>
</evidence>
<evidence type="ECO:0000256" key="3">
    <source>
        <dbReference type="SAM" id="SignalP"/>
    </source>
</evidence>
<accession>A0ABU2MCF0</accession>
<proteinExistence type="predicted"/>
<protein>
    <recommendedName>
        <fullName evidence="6">LPXTG cell wall anchor domain-containing protein</fullName>
    </recommendedName>
</protein>
<dbReference type="EMBL" id="JAVREP010000008">
    <property type="protein sequence ID" value="MDT0329601.1"/>
    <property type="molecule type" value="Genomic_DNA"/>
</dbReference>